<evidence type="ECO:0000313" key="1">
    <source>
        <dbReference type="EMBL" id="MFB9073564.1"/>
    </source>
</evidence>
<protein>
    <submittedName>
        <fullName evidence="1">Uncharacterized protein</fullName>
    </submittedName>
</protein>
<keyword evidence="2" id="KW-1185">Reference proteome</keyword>
<comment type="caution">
    <text evidence="1">The sequence shown here is derived from an EMBL/GenBank/DDBJ whole genome shotgun (WGS) entry which is preliminary data.</text>
</comment>
<evidence type="ECO:0000313" key="2">
    <source>
        <dbReference type="Proteomes" id="UP001589575"/>
    </source>
</evidence>
<organism evidence="1 2">
    <name type="scientific">Citricoccus parietis</name>
    <dbReference type="NCBI Taxonomy" id="592307"/>
    <lineage>
        <taxon>Bacteria</taxon>
        <taxon>Bacillati</taxon>
        <taxon>Actinomycetota</taxon>
        <taxon>Actinomycetes</taxon>
        <taxon>Micrococcales</taxon>
        <taxon>Micrococcaceae</taxon>
        <taxon>Citricoccus</taxon>
    </lineage>
</organism>
<reference evidence="1 2" key="1">
    <citation type="submission" date="2024-09" db="EMBL/GenBank/DDBJ databases">
        <authorList>
            <person name="Sun Q."/>
            <person name="Mori K."/>
        </authorList>
    </citation>
    <scope>NUCLEOTIDE SEQUENCE [LARGE SCALE GENOMIC DNA]</scope>
    <source>
        <strain evidence="1 2">CCM 7609</strain>
    </source>
</reference>
<accession>A0ABV5G4J1</accession>
<dbReference type="Proteomes" id="UP001589575">
    <property type="component" value="Unassembled WGS sequence"/>
</dbReference>
<name>A0ABV5G4J1_9MICC</name>
<gene>
    <name evidence="1" type="ORF">ACFFX0_21130</name>
</gene>
<sequence length="67" mass="7492">MALPFTDSRPVNDRYQWLSDTHRENRHGLCPLSPGDRSEGGLASCEPSLGAYYFMYSRNELAAPDTA</sequence>
<proteinExistence type="predicted"/>
<dbReference type="EMBL" id="JBHMFI010000001">
    <property type="protein sequence ID" value="MFB9073564.1"/>
    <property type="molecule type" value="Genomic_DNA"/>
</dbReference>